<evidence type="ECO:0000259" key="3">
    <source>
        <dbReference type="Pfam" id="PF19040"/>
    </source>
</evidence>
<keyword evidence="1" id="KW-0472">Membrane</keyword>
<feature type="transmembrane region" description="Helical" evidence="1">
    <location>
        <begin position="221"/>
        <end position="239"/>
    </location>
</feature>
<reference evidence="4 5" key="1">
    <citation type="submission" date="2024-09" db="EMBL/GenBank/DDBJ databases">
        <authorList>
            <person name="Sun Q."/>
            <person name="Mori K."/>
        </authorList>
    </citation>
    <scope>NUCLEOTIDE SEQUENCE [LARGE SCALE GENOMIC DNA]</scope>
    <source>
        <strain evidence="4 5">NCAIM B.02604</strain>
    </source>
</reference>
<feature type="domain" description="SGNH" evidence="3">
    <location>
        <begin position="446"/>
        <end position="681"/>
    </location>
</feature>
<dbReference type="EC" id="2.3.1.-" evidence="4"/>
<feature type="transmembrane region" description="Helical" evidence="1">
    <location>
        <begin position="44"/>
        <end position="65"/>
    </location>
</feature>
<dbReference type="InterPro" id="IPR002656">
    <property type="entry name" value="Acyl_transf_3_dom"/>
</dbReference>
<dbReference type="RefSeq" id="WP_377460027.1">
    <property type="nucleotide sequence ID" value="NZ_JBHLUB010000031.1"/>
</dbReference>
<dbReference type="InterPro" id="IPR043968">
    <property type="entry name" value="SGNH"/>
</dbReference>
<keyword evidence="5" id="KW-1185">Reference proteome</keyword>
<dbReference type="Pfam" id="PF19040">
    <property type="entry name" value="SGNH"/>
    <property type="match status" value="1"/>
</dbReference>
<feature type="transmembrane region" description="Helical" evidence="1">
    <location>
        <begin position="333"/>
        <end position="351"/>
    </location>
</feature>
<feature type="transmembrane region" description="Helical" evidence="1">
    <location>
        <begin position="21"/>
        <end position="38"/>
    </location>
</feature>
<dbReference type="InterPro" id="IPR050879">
    <property type="entry name" value="Acyltransferase_3"/>
</dbReference>
<feature type="transmembrane region" description="Helical" evidence="1">
    <location>
        <begin position="268"/>
        <end position="286"/>
    </location>
</feature>
<dbReference type="PANTHER" id="PTHR23028:SF53">
    <property type="entry name" value="ACYL_TRANSF_3 DOMAIN-CONTAINING PROTEIN"/>
    <property type="match status" value="1"/>
</dbReference>
<evidence type="ECO:0000313" key="4">
    <source>
        <dbReference type="EMBL" id="MFC0582684.1"/>
    </source>
</evidence>
<accession>A0ABV6PC30</accession>
<gene>
    <name evidence="4" type="ORF">ACFFFR_09890</name>
</gene>
<protein>
    <submittedName>
        <fullName evidence="4">Acyltransferase family protein</fullName>
        <ecNumber evidence="4">2.3.1.-</ecNumber>
    </submittedName>
</protein>
<dbReference type="PANTHER" id="PTHR23028">
    <property type="entry name" value="ACETYLTRANSFERASE"/>
    <property type="match status" value="1"/>
</dbReference>
<feature type="domain" description="Acyltransferase 3" evidence="2">
    <location>
        <begin position="20"/>
        <end position="350"/>
    </location>
</feature>
<keyword evidence="1" id="KW-1133">Transmembrane helix</keyword>
<feature type="transmembrane region" description="Helical" evidence="1">
    <location>
        <begin position="86"/>
        <end position="106"/>
    </location>
</feature>
<keyword evidence="4" id="KW-0012">Acyltransferase</keyword>
<evidence type="ECO:0000256" key="1">
    <source>
        <dbReference type="SAM" id="Phobius"/>
    </source>
</evidence>
<comment type="caution">
    <text evidence="4">The sequence shown here is derived from an EMBL/GenBank/DDBJ whole genome shotgun (WGS) entry which is preliminary data.</text>
</comment>
<proteinExistence type="predicted"/>
<dbReference type="Pfam" id="PF01757">
    <property type="entry name" value="Acyl_transf_3"/>
    <property type="match status" value="1"/>
</dbReference>
<feature type="transmembrane region" description="Helical" evidence="1">
    <location>
        <begin position="246"/>
        <end position="262"/>
    </location>
</feature>
<feature type="transmembrane region" description="Helical" evidence="1">
    <location>
        <begin position="372"/>
        <end position="395"/>
    </location>
</feature>
<feature type="transmembrane region" description="Helical" evidence="1">
    <location>
        <begin position="188"/>
        <end position="209"/>
    </location>
</feature>
<organism evidence="4 5">
    <name type="scientific">Micrococcoides hystricis</name>
    <dbReference type="NCBI Taxonomy" id="1572761"/>
    <lineage>
        <taxon>Bacteria</taxon>
        <taxon>Bacillati</taxon>
        <taxon>Actinomycetota</taxon>
        <taxon>Actinomycetes</taxon>
        <taxon>Micrococcales</taxon>
        <taxon>Micrococcaceae</taxon>
        <taxon>Micrococcoides</taxon>
    </lineage>
</organism>
<feature type="transmembrane region" description="Helical" evidence="1">
    <location>
        <begin position="159"/>
        <end position="176"/>
    </location>
</feature>
<dbReference type="Proteomes" id="UP001589862">
    <property type="component" value="Unassembled WGS sequence"/>
</dbReference>
<evidence type="ECO:0000313" key="5">
    <source>
        <dbReference type="Proteomes" id="UP001589862"/>
    </source>
</evidence>
<dbReference type="EMBL" id="JBHLUB010000031">
    <property type="protein sequence ID" value="MFC0582684.1"/>
    <property type="molecule type" value="Genomic_DNA"/>
</dbReference>
<name>A0ABV6PC30_9MICC</name>
<dbReference type="GO" id="GO:0016746">
    <property type="term" value="F:acyltransferase activity"/>
    <property type="evidence" value="ECO:0007669"/>
    <property type="project" value="UniProtKB-KW"/>
</dbReference>
<keyword evidence="4" id="KW-0808">Transferase</keyword>
<keyword evidence="1" id="KW-0812">Transmembrane</keyword>
<evidence type="ECO:0000259" key="2">
    <source>
        <dbReference type="Pfam" id="PF01757"/>
    </source>
</evidence>
<sequence length="695" mass="76818">MPTITPIKPQKDIGAGFRPEIQGLRAIAIAVVLLFHLWPNRITGGFVGVDVFFVISGYLITGHLFKELLQTGKIRLGRFWSRRIRRLLPLSFTVLIFSFITMLLLMPGTTWSTNIRHIVASTLYVENWALAFDAVDYLAQTDEGNMVTHYWSLSIEEQFYVFLPLILLAAVFLATMRAKHNTVNYRTVALTVLTIVGVVSLAISVIFTAQNQAEAYFVTPTRMWEFVVGGVIALLGVQIHGKLGNTLGWLGVTMILAAAFLFDGNSPFPGYIALLPVLGAGLLLCCGSDKPGTGVYWWASTKPAQWLGDWSYAVYLWHWPLIVLAQYRLDEFLWHHKVVVLVLSLLLGWASKHLIEDPARFAPKLQGTKPSLAMMLAGMVVISGSVLLIPSQIIAQENTPQLSQEDRCYASGALTNNCEPLEGTSGPYPNPATAMAQNRDFSFMECQAAVDANENPDCVLGEDGNEPANAVIIGDSHATAWLPVIDQLGKDHGLRVKTFTRSGCTPIDLERSSTGNAGKEADICTEHVKDAFKFVEEHDEIKYVFFAASPVDRPYVGPDGERDEKHGVNRLVQVFKELEASGKEVVAFEEVPRFGEKVPVCLEAHPDDPMACTRSVKNAFKTNSFITEAMKQNPAGVASVSVRDQICDDEKCYPVLGTVMTYRDGSHLTELFVESLYPVVEQRLRDQGVFPATKD</sequence>